<gene>
    <name evidence="2" type="ORF">ABC228_08375</name>
</gene>
<evidence type="ECO:0000313" key="3">
    <source>
        <dbReference type="Proteomes" id="UP001444625"/>
    </source>
</evidence>
<dbReference type="InterPro" id="IPR018672">
    <property type="entry name" value="DUF2140"/>
</dbReference>
<reference evidence="2 3" key="1">
    <citation type="submission" date="2024-05" db="EMBL/GenBank/DDBJ databases">
        <authorList>
            <person name="Haq I."/>
            <person name="Ullah Z."/>
            <person name="Ahmad R."/>
            <person name="Li M."/>
            <person name="Tong Y."/>
        </authorList>
    </citation>
    <scope>NUCLEOTIDE SEQUENCE [LARGE SCALE GENOMIC DNA]</scope>
    <source>
        <strain evidence="2 3">16A2E</strain>
    </source>
</reference>
<feature type="transmembrane region" description="Helical" evidence="1">
    <location>
        <begin position="14"/>
        <end position="35"/>
    </location>
</feature>
<dbReference type="EMBL" id="JBDIML010000002">
    <property type="protein sequence ID" value="MEN2767201.1"/>
    <property type="molecule type" value="Genomic_DNA"/>
</dbReference>
<protein>
    <submittedName>
        <fullName evidence="2">YpmS family protein</fullName>
    </submittedName>
</protein>
<keyword evidence="1" id="KW-0472">Membrane</keyword>
<proteinExistence type="predicted"/>
<organism evidence="2 3">
    <name type="scientific">Ornithinibacillus xuwenensis</name>
    <dbReference type="NCBI Taxonomy" id="3144668"/>
    <lineage>
        <taxon>Bacteria</taxon>
        <taxon>Bacillati</taxon>
        <taxon>Bacillota</taxon>
        <taxon>Bacilli</taxon>
        <taxon>Bacillales</taxon>
        <taxon>Bacillaceae</taxon>
        <taxon>Ornithinibacillus</taxon>
    </lineage>
</organism>
<evidence type="ECO:0000256" key="1">
    <source>
        <dbReference type="SAM" id="Phobius"/>
    </source>
</evidence>
<keyword evidence="1" id="KW-0812">Transmembrane</keyword>
<accession>A0ABU9XG11</accession>
<dbReference type="Proteomes" id="UP001444625">
    <property type="component" value="Unassembled WGS sequence"/>
</dbReference>
<comment type="caution">
    <text evidence="2">The sequence shown here is derived from an EMBL/GenBank/DDBJ whole genome shotgun (WGS) entry which is preliminary data.</text>
</comment>
<keyword evidence="1" id="KW-1133">Transmembrane helix</keyword>
<dbReference type="Pfam" id="PF09911">
    <property type="entry name" value="DUF2140"/>
    <property type="match status" value="1"/>
</dbReference>
<name>A0ABU9XG11_9BACI</name>
<sequence length="211" mass="24559">MNQETNKNKKWRKYFISLLIVNIAVVAVIILLIFWPVERNESPLKEEEMTQSSSEFIIRTTKNNLNELINAYMNEYLKDSKHKYRISLEDDVHLAGELPVFSTTVPISIRLEPLVQDNGDVILKQKSITLGLLELPNKKIMEYMEKYLPMPDWVTINPAEEEIYVAVTEMDIKSNFQVRVEHIDLETNNLAFKLKIPYESLGIDSAMLQQQ</sequence>
<dbReference type="RefSeq" id="WP_345824663.1">
    <property type="nucleotide sequence ID" value="NZ_JBDIML010000002.1"/>
</dbReference>
<evidence type="ECO:0000313" key="2">
    <source>
        <dbReference type="EMBL" id="MEN2767201.1"/>
    </source>
</evidence>
<keyword evidence="3" id="KW-1185">Reference proteome</keyword>